<evidence type="ECO:0000313" key="4">
    <source>
        <dbReference type="EMBL" id="WJW65857.1"/>
    </source>
</evidence>
<keyword evidence="6" id="KW-1185">Reference proteome</keyword>
<dbReference type="Proteomes" id="UP001431572">
    <property type="component" value="Chromosome 1"/>
</dbReference>
<evidence type="ECO:0000313" key="3">
    <source>
        <dbReference type="EMBL" id="NWJ46489.1"/>
    </source>
</evidence>
<gene>
    <name evidence="3" type="ORF">HXX08_11470</name>
    <name evidence="4" type="ORF">OZ401_001636</name>
</gene>
<evidence type="ECO:0000313" key="5">
    <source>
        <dbReference type="Proteomes" id="UP000521676"/>
    </source>
</evidence>
<dbReference type="EMBL" id="JACATZ010000001">
    <property type="protein sequence ID" value="NWJ46489.1"/>
    <property type="molecule type" value="Genomic_DNA"/>
</dbReference>
<dbReference type="AlphaFoldDB" id="A0A8T7M298"/>
<dbReference type="PROSITE" id="PS50110">
    <property type="entry name" value="RESPONSE_REGULATORY"/>
    <property type="match status" value="1"/>
</dbReference>
<name>A0A8T7M298_9CHLR</name>
<dbReference type="InterPro" id="IPR001789">
    <property type="entry name" value="Sig_transdc_resp-reg_receiver"/>
</dbReference>
<dbReference type="EMBL" id="CP128399">
    <property type="protein sequence ID" value="WJW65857.1"/>
    <property type="molecule type" value="Genomic_DNA"/>
</dbReference>
<protein>
    <recommendedName>
        <fullName evidence="2">Response regulatory domain-containing protein</fullName>
    </recommendedName>
</protein>
<reference evidence="3 5" key="1">
    <citation type="submission" date="2020-06" db="EMBL/GenBank/DDBJ databases">
        <title>Anoxygenic phototrophic Chloroflexota member uses a Type I reaction center.</title>
        <authorList>
            <person name="Tsuji J.M."/>
            <person name="Shaw N.A."/>
            <person name="Nagashima S."/>
            <person name="Venkiteswaran J."/>
            <person name="Schiff S.L."/>
            <person name="Hanada S."/>
            <person name="Tank M."/>
            <person name="Neufeld J.D."/>
        </authorList>
    </citation>
    <scope>NUCLEOTIDE SEQUENCE [LARGE SCALE GENOMIC DNA]</scope>
    <source>
        <strain evidence="3">L227-S17</strain>
    </source>
</reference>
<dbReference type="SUPFAM" id="SSF52172">
    <property type="entry name" value="CheY-like"/>
    <property type="match status" value="1"/>
</dbReference>
<sequence>MVVLVINETAILRKALRRFFELQGYTMIEAGNFGQAYSMAIEYKPQFVLADNLIEATLCLNFFQLLQSIPGMEMTEFVVFTDYDDEFETAASINLKATITKPNILPKMREHFPPLH</sequence>
<dbReference type="Gene3D" id="3.40.50.2300">
    <property type="match status" value="1"/>
</dbReference>
<evidence type="ECO:0000313" key="6">
    <source>
        <dbReference type="Proteomes" id="UP001431572"/>
    </source>
</evidence>
<organism evidence="3 5">
    <name type="scientific">Candidatus Chlorohelix allophototropha</name>
    <dbReference type="NCBI Taxonomy" id="3003348"/>
    <lineage>
        <taxon>Bacteria</taxon>
        <taxon>Bacillati</taxon>
        <taxon>Chloroflexota</taxon>
        <taxon>Chloroflexia</taxon>
        <taxon>Candidatus Chloroheliales</taxon>
        <taxon>Candidatus Chloroheliaceae</taxon>
        <taxon>Candidatus Chlorohelix</taxon>
    </lineage>
</organism>
<dbReference type="Proteomes" id="UP000521676">
    <property type="component" value="Unassembled WGS sequence"/>
</dbReference>
<feature type="domain" description="Response regulatory" evidence="2">
    <location>
        <begin position="2"/>
        <end position="116"/>
    </location>
</feature>
<evidence type="ECO:0000256" key="1">
    <source>
        <dbReference type="PROSITE-ProRule" id="PRU00169"/>
    </source>
</evidence>
<reference evidence="4" key="2">
    <citation type="journal article" date="2024" name="Nature">
        <title>Anoxygenic phototroph of the Chloroflexota uses a type I reaction centre.</title>
        <authorList>
            <person name="Tsuji J.M."/>
            <person name="Shaw N.A."/>
            <person name="Nagashima S."/>
            <person name="Venkiteswaran J.J."/>
            <person name="Schiff S.L."/>
            <person name="Watanabe T."/>
            <person name="Fukui M."/>
            <person name="Hanada S."/>
            <person name="Tank M."/>
            <person name="Neufeld J.D."/>
        </authorList>
    </citation>
    <scope>NUCLEOTIDE SEQUENCE</scope>
    <source>
        <strain evidence="4">L227-S17</strain>
    </source>
</reference>
<feature type="modified residue" description="4-aspartylphosphate" evidence="1">
    <location>
        <position position="51"/>
    </location>
</feature>
<dbReference type="GO" id="GO:0000160">
    <property type="term" value="P:phosphorelay signal transduction system"/>
    <property type="evidence" value="ECO:0007669"/>
    <property type="project" value="InterPro"/>
</dbReference>
<proteinExistence type="predicted"/>
<keyword evidence="1" id="KW-0597">Phosphoprotein</keyword>
<accession>A0A8T7M298</accession>
<dbReference type="InterPro" id="IPR011006">
    <property type="entry name" value="CheY-like_superfamily"/>
</dbReference>
<dbReference type="RefSeq" id="WP_341467744.1">
    <property type="nucleotide sequence ID" value="NZ_CP128399.1"/>
</dbReference>
<evidence type="ECO:0000259" key="2">
    <source>
        <dbReference type="PROSITE" id="PS50110"/>
    </source>
</evidence>